<name>A0AAX2RZI1_HISSO</name>
<dbReference type="EMBL" id="SNRV01000060">
    <property type="protein sequence ID" value="TEW26231.1"/>
    <property type="molecule type" value="Genomic_DNA"/>
</dbReference>
<gene>
    <name evidence="1" type="ORF">E2R48_10455</name>
</gene>
<reference evidence="1 2" key="1">
    <citation type="submission" date="2019-03" db="EMBL/GenBank/DDBJ databases">
        <title>Horizontal Gene Transfer Machinery in Histophilus somni.</title>
        <authorList>
            <person name="Mostafa Nazari M."/>
            <person name="Liljebjelke K."/>
        </authorList>
    </citation>
    <scope>NUCLEOTIDE SEQUENCE [LARGE SCALE GENOMIC DNA]</scope>
    <source>
        <strain evidence="1 2">UOC-EPH-KLM-04</strain>
    </source>
</reference>
<sequence length="116" mass="13790">MKFIKFILLLFVFLFLLKFEWFLMEKRLNDIVNRIELYIYENGYIPSRLDEISSVFTPISNSESYCKMFSFDIDGLGECFYSANRKDYHIVIYGFFWGSGNYSSKEKVFKNGSNSN</sequence>
<dbReference type="Proteomes" id="UP000297565">
    <property type="component" value="Unassembled WGS sequence"/>
</dbReference>
<evidence type="ECO:0000313" key="1">
    <source>
        <dbReference type="EMBL" id="TEW26231.1"/>
    </source>
</evidence>
<proteinExistence type="predicted"/>
<protein>
    <submittedName>
        <fullName evidence="1">Uncharacterized protein</fullName>
    </submittedName>
</protein>
<comment type="caution">
    <text evidence="1">The sequence shown here is derived from an EMBL/GenBank/DDBJ whole genome shotgun (WGS) entry which is preliminary data.</text>
</comment>
<organism evidence="1 2">
    <name type="scientific">Histophilus somni</name>
    <name type="common">Haemophilus somnus</name>
    <dbReference type="NCBI Taxonomy" id="731"/>
    <lineage>
        <taxon>Bacteria</taxon>
        <taxon>Pseudomonadati</taxon>
        <taxon>Pseudomonadota</taxon>
        <taxon>Gammaproteobacteria</taxon>
        <taxon>Pasteurellales</taxon>
        <taxon>Pasteurellaceae</taxon>
        <taxon>Histophilus</taxon>
    </lineage>
</organism>
<dbReference type="RefSeq" id="WP_132995715.1">
    <property type="nucleotide sequence ID" value="NZ_CP186878.1"/>
</dbReference>
<dbReference type="AlphaFoldDB" id="A0AAX2RZI1"/>
<evidence type="ECO:0000313" key="2">
    <source>
        <dbReference type="Proteomes" id="UP000297565"/>
    </source>
</evidence>
<accession>A0AAX2RZI1</accession>